<evidence type="ECO:0000256" key="3">
    <source>
        <dbReference type="ARBA" id="ARBA00023157"/>
    </source>
</evidence>
<dbReference type="EC" id="3.2.1.-" evidence="6"/>
<comment type="subunit">
    <text evidence="6">Homodimer.</text>
</comment>
<evidence type="ECO:0000256" key="5">
    <source>
        <dbReference type="ARBA" id="ARBA00023295"/>
    </source>
</evidence>
<dbReference type="Pfam" id="PF16499">
    <property type="entry name" value="Melibiase_2"/>
    <property type="match status" value="2"/>
</dbReference>
<comment type="caution">
    <text evidence="8">The sequence shown here is derived from an EMBL/GenBank/DDBJ whole genome shotgun (WGS) entry which is preliminary data.</text>
</comment>
<dbReference type="Pfam" id="PF17450">
    <property type="entry name" value="Melibiase_2_C"/>
    <property type="match status" value="1"/>
</dbReference>
<dbReference type="SUPFAM" id="SSF51445">
    <property type="entry name" value="(Trans)glycosidases"/>
    <property type="match status" value="1"/>
</dbReference>
<dbReference type="InterPro" id="IPR002241">
    <property type="entry name" value="Glyco_hydro_27"/>
</dbReference>
<keyword evidence="5 6" id="KW-0326">Glycosidase</keyword>
<proteinExistence type="inferred from homology"/>
<organism evidence="8 9">
    <name type="scientific">Aromia moschata</name>
    <dbReference type="NCBI Taxonomy" id="1265417"/>
    <lineage>
        <taxon>Eukaryota</taxon>
        <taxon>Metazoa</taxon>
        <taxon>Ecdysozoa</taxon>
        <taxon>Arthropoda</taxon>
        <taxon>Hexapoda</taxon>
        <taxon>Insecta</taxon>
        <taxon>Pterygota</taxon>
        <taxon>Neoptera</taxon>
        <taxon>Endopterygota</taxon>
        <taxon>Coleoptera</taxon>
        <taxon>Polyphaga</taxon>
        <taxon>Cucujiformia</taxon>
        <taxon>Chrysomeloidea</taxon>
        <taxon>Cerambycidae</taxon>
        <taxon>Cerambycinae</taxon>
        <taxon>Callichromatini</taxon>
        <taxon>Aromia</taxon>
    </lineage>
</organism>
<evidence type="ECO:0000256" key="1">
    <source>
        <dbReference type="ARBA" id="ARBA00009743"/>
    </source>
</evidence>
<dbReference type="EMBL" id="JAPWTK010000002">
    <property type="protein sequence ID" value="KAJ8962659.1"/>
    <property type="molecule type" value="Genomic_DNA"/>
</dbReference>
<keyword evidence="2 6" id="KW-0378">Hydrolase</keyword>
<dbReference type="InterPro" id="IPR035373">
    <property type="entry name" value="Melibiase/NAGA_C"/>
</dbReference>
<dbReference type="AlphaFoldDB" id="A0AAV8ZDV0"/>
<dbReference type="Gene3D" id="3.20.20.70">
    <property type="entry name" value="Aldolase class I"/>
    <property type="match status" value="1"/>
</dbReference>
<dbReference type="PRINTS" id="PR00740">
    <property type="entry name" value="GLHYDRLASE27"/>
</dbReference>
<evidence type="ECO:0000256" key="2">
    <source>
        <dbReference type="ARBA" id="ARBA00022801"/>
    </source>
</evidence>
<keyword evidence="9" id="KW-1185">Reference proteome</keyword>
<keyword evidence="3 6" id="KW-1015">Disulfide bond</keyword>
<evidence type="ECO:0000256" key="4">
    <source>
        <dbReference type="ARBA" id="ARBA00023180"/>
    </source>
</evidence>
<sequence>MIEDGYLSAGYEYVIIDDCWSAPERTSDGKLQADPERFPNGIKALADHVHNLGLKLGIYGDYGEFTCQGYPGSIDHLELDAKTFAEWKVDYLKLDGCYADSENMEEGYGEMSKYLNRTGRPIVFSCSFPAYKELEANYTAAVEYCNLWRNYWDIDDAWDDVKIIADWFSENQDFLLQFAGPGHWNDPDMVVLHKYTGWFCRSGQIWGVYTRIHFCPTNNWRFRTQMTIWALLAAPLIMSVDLRTIEPEYKEILLNKDAIAINQDPLGIQGRHVTNDSEINIWTKPLSSDDQEHRSLAIGFVSYRTDGYPYQYEFQLSNFDIDESLSYKIKVSYN</sequence>
<dbReference type="GO" id="GO:0009311">
    <property type="term" value="P:oligosaccharide metabolic process"/>
    <property type="evidence" value="ECO:0007669"/>
    <property type="project" value="TreeGrafter"/>
</dbReference>
<dbReference type="Gene3D" id="2.60.40.1180">
    <property type="entry name" value="Golgi alpha-mannosidase II"/>
    <property type="match status" value="1"/>
</dbReference>
<gene>
    <name evidence="8" type="ORF">NQ318_001053</name>
</gene>
<dbReference type="Proteomes" id="UP001162162">
    <property type="component" value="Unassembled WGS sequence"/>
</dbReference>
<dbReference type="PANTHER" id="PTHR11452">
    <property type="entry name" value="ALPHA-GALACTOSIDASE/ALPHA-N-ACETYLGALACTOSAMINIDASE"/>
    <property type="match status" value="1"/>
</dbReference>
<dbReference type="GO" id="GO:0005737">
    <property type="term" value="C:cytoplasm"/>
    <property type="evidence" value="ECO:0007669"/>
    <property type="project" value="TreeGrafter"/>
</dbReference>
<dbReference type="InterPro" id="IPR013780">
    <property type="entry name" value="Glyco_hydro_b"/>
</dbReference>
<dbReference type="PANTHER" id="PTHR11452:SF83">
    <property type="entry name" value="ALPHA-GALACTOSIDASE"/>
    <property type="match status" value="1"/>
</dbReference>
<evidence type="ECO:0000256" key="6">
    <source>
        <dbReference type="RuleBase" id="RU361168"/>
    </source>
</evidence>
<evidence type="ECO:0000259" key="7">
    <source>
        <dbReference type="Pfam" id="PF17450"/>
    </source>
</evidence>
<dbReference type="InterPro" id="IPR013785">
    <property type="entry name" value="Aldolase_TIM"/>
</dbReference>
<evidence type="ECO:0000313" key="8">
    <source>
        <dbReference type="EMBL" id="KAJ8962659.1"/>
    </source>
</evidence>
<dbReference type="GO" id="GO:0004557">
    <property type="term" value="F:alpha-galactosidase activity"/>
    <property type="evidence" value="ECO:0007669"/>
    <property type="project" value="TreeGrafter"/>
</dbReference>
<protein>
    <recommendedName>
        <fullName evidence="6">Alpha-galactosidase</fullName>
        <ecNumber evidence="6">3.2.1.-</ecNumber>
    </recommendedName>
</protein>
<dbReference type="SUPFAM" id="SSF51011">
    <property type="entry name" value="Glycosyl hydrolase domain"/>
    <property type="match status" value="1"/>
</dbReference>
<name>A0AAV8ZDV0_9CUCU</name>
<dbReference type="FunFam" id="3.20.20.70:FF:000197">
    <property type="entry name" value="Alpha-galactosidase"/>
    <property type="match status" value="1"/>
</dbReference>
<comment type="similarity">
    <text evidence="1 6">Belongs to the glycosyl hydrolase 27 family.</text>
</comment>
<dbReference type="InterPro" id="IPR017853">
    <property type="entry name" value="GH"/>
</dbReference>
<reference evidence="8" key="1">
    <citation type="journal article" date="2023" name="Insect Mol. Biol.">
        <title>Genome sequencing provides insights into the evolution of gene families encoding plant cell wall-degrading enzymes in longhorned beetles.</title>
        <authorList>
            <person name="Shin N.R."/>
            <person name="Okamura Y."/>
            <person name="Kirsch R."/>
            <person name="Pauchet Y."/>
        </authorList>
    </citation>
    <scope>NUCLEOTIDE SEQUENCE</scope>
    <source>
        <strain evidence="8">AMC_N1</strain>
    </source>
</reference>
<keyword evidence="4" id="KW-0325">Glycoprotein</keyword>
<dbReference type="CDD" id="cd14792">
    <property type="entry name" value="GH27"/>
    <property type="match status" value="1"/>
</dbReference>
<evidence type="ECO:0000313" key="9">
    <source>
        <dbReference type="Proteomes" id="UP001162162"/>
    </source>
</evidence>
<accession>A0AAV8ZDV0</accession>
<dbReference type="GO" id="GO:0016139">
    <property type="term" value="P:glycoside catabolic process"/>
    <property type="evidence" value="ECO:0007669"/>
    <property type="project" value="TreeGrafter"/>
</dbReference>
<feature type="domain" description="Alpha galactosidase A C-terminal" evidence="7">
    <location>
        <begin position="267"/>
        <end position="320"/>
    </location>
</feature>